<keyword evidence="7" id="KW-1185">Reference proteome</keyword>
<dbReference type="EMBL" id="JBIPKE010000015">
    <property type="protein sequence ID" value="MFH6983364.1"/>
    <property type="molecule type" value="Genomic_DNA"/>
</dbReference>
<evidence type="ECO:0000256" key="3">
    <source>
        <dbReference type="ARBA" id="ARBA00022989"/>
    </source>
</evidence>
<evidence type="ECO:0000313" key="6">
    <source>
        <dbReference type="EMBL" id="MFH6983364.1"/>
    </source>
</evidence>
<sequence>MKNLNIYYWISIGLILFFLVPGSIMNIMKSPDWVEVFTQLGYPEYLLPFLGVAKLSGCIALVLPKFNRLKEWAYAGLFFDLIGATYSGLMAVGLQPPHANLYVSVSYKT</sequence>
<comment type="subcellular location">
    <subcellularLocation>
        <location evidence="1">Membrane</location>
        <topology evidence="1">Multi-pass membrane protein</topology>
    </subcellularLocation>
</comment>
<feature type="transmembrane region" description="Helical" evidence="5">
    <location>
        <begin position="7"/>
        <end position="25"/>
    </location>
</feature>
<evidence type="ECO:0000256" key="4">
    <source>
        <dbReference type="ARBA" id="ARBA00023136"/>
    </source>
</evidence>
<evidence type="ECO:0000256" key="5">
    <source>
        <dbReference type="SAM" id="Phobius"/>
    </source>
</evidence>
<proteinExistence type="predicted"/>
<keyword evidence="4 5" id="KW-0472">Membrane</keyword>
<evidence type="ECO:0000256" key="2">
    <source>
        <dbReference type="ARBA" id="ARBA00022692"/>
    </source>
</evidence>
<accession>A0ABW7N9E4</accession>
<organism evidence="6 7">
    <name type="scientific">Marinoscillum luteum</name>
    <dbReference type="NCBI Taxonomy" id="861051"/>
    <lineage>
        <taxon>Bacteria</taxon>
        <taxon>Pseudomonadati</taxon>
        <taxon>Bacteroidota</taxon>
        <taxon>Cytophagia</taxon>
        <taxon>Cytophagales</taxon>
        <taxon>Reichenbachiellaceae</taxon>
        <taxon>Marinoscillum</taxon>
    </lineage>
</organism>
<evidence type="ECO:0000313" key="7">
    <source>
        <dbReference type="Proteomes" id="UP001610063"/>
    </source>
</evidence>
<keyword evidence="3 5" id="KW-1133">Transmembrane helix</keyword>
<feature type="transmembrane region" description="Helical" evidence="5">
    <location>
        <begin position="45"/>
        <end position="63"/>
    </location>
</feature>
<comment type="caution">
    <text evidence="6">The sequence shown here is derived from an EMBL/GenBank/DDBJ whole genome shotgun (WGS) entry which is preliminary data.</text>
</comment>
<reference evidence="6 7" key="1">
    <citation type="journal article" date="2013" name="Int. J. Syst. Evol. Microbiol.">
        <title>Marinoscillum luteum sp. nov., isolated from marine sediment.</title>
        <authorList>
            <person name="Cha I.T."/>
            <person name="Park S.J."/>
            <person name="Kim S.J."/>
            <person name="Kim J.G."/>
            <person name="Jung M.Y."/>
            <person name="Shin K.S."/>
            <person name="Kwon K.K."/>
            <person name="Yang S.H."/>
            <person name="Seo Y.S."/>
            <person name="Rhee S.K."/>
        </authorList>
    </citation>
    <scope>NUCLEOTIDE SEQUENCE [LARGE SCALE GENOMIC DNA]</scope>
    <source>
        <strain evidence="6 7">KCTC 23939</strain>
    </source>
</reference>
<dbReference type="PIRSF" id="PIRSF030066">
    <property type="entry name" value="UCP030066"/>
    <property type="match status" value="1"/>
</dbReference>
<keyword evidence="2 5" id="KW-0812">Transmembrane</keyword>
<dbReference type="Proteomes" id="UP001610063">
    <property type="component" value="Unassembled WGS sequence"/>
</dbReference>
<dbReference type="InterPro" id="IPR016944">
    <property type="entry name" value="UCP030066"/>
</dbReference>
<gene>
    <name evidence="6" type="ORF">ACHKAR_07950</name>
</gene>
<feature type="transmembrane region" description="Helical" evidence="5">
    <location>
        <begin position="72"/>
        <end position="94"/>
    </location>
</feature>
<dbReference type="Pfam" id="PF13564">
    <property type="entry name" value="DoxX_2"/>
    <property type="match status" value="1"/>
</dbReference>
<evidence type="ECO:0000256" key="1">
    <source>
        <dbReference type="ARBA" id="ARBA00004141"/>
    </source>
</evidence>
<name>A0ABW7N9E4_9BACT</name>
<dbReference type="InterPro" id="IPR032808">
    <property type="entry name" value="DoxX"/>
</dbReference>
<dbReference type="RefSeq" id="WP_395416939.1">
    <property type="nucleotide sequence ID" value="NZ_JBIPKE010000015.1"/>
</dbReference>
<protein>
    <submittedName>
        <fullName evidence="6">DoxX family protein</fullName>
    </submittedName>
</protein>